<protein>
    <recommendedName>
        <fullName evidence="4">Nucleic-acid-binding protein from transposon X-element</fullName>
    </recommendedName>
</protein>
<feature type="compositionally biased region" description="Polar residues" evidence="1">
    <location>
        <begin position="162"/>
        <end position="172"/>
    </location>
</feature>
<accession>A0A5B7FN65</accession>
<organism evidence="2 3">
    <name type="scientific">Portunus trituberculatus</name>
    <name type="common">Swimming crab</name>
    <name type="synonym">Neptunus trituberculatus</name>
    <dbReference type="NCBI Taxonomy" id="210409"/>
    <lineage>
        <taxon>Eukaryota</taxon>
        <taxon>Metazoa</taxon>
        <taxon>Ecdysozoa</taxon>
        <taxon>Arthropoda</taxon>
        <taxon>Crustacea</taxon>
        <taxon>Multicrustacea</taxon>
        <taxon>Malacostraca</taxon>
        <taxon>Eumalacostraca</taxon>
        <taxon>Eucarida</taxon>
        <taxon>Decapoda</taxon>
        <taxon>Pleocyemata</taxon>
        <taxon>Brachyura</taxon>
        <taxon>Eubrachyura</taxon>
        <taxon>Portunoidea</taxon>
        <taxon>Portunidae</taxon>
        <taxon>Portuninae</taxon>
        <taxon>Portunus</taxon>
    </lineage>
</organism>
<evidence type="ECO:0000256" key="1">
    <source>
        <dbReference type="SAM" id="MobiDB-lite"/>
    </source>
</evidence>
<name>A0A5B7FN65_PORTR</name>
<feature type="region of interest" description="Disordered" evidence="1">
    <location>
        <begin position="149"/>
        <end position="178"/>
    </location>
</feature>
<dbReference type="AlphaFoldDB" id="A0A5B7FN65"/>
<keyword evidence="3" id="KW-1185">Reference proteome</keyword>
<sequence>MGLDELVYGHSAEEIAAEVGAQHKWAKAECVFKFPRSFTAKITFTDAQMARNALLEGLNLFQIHVPGHQMRQEVFIPLVTCNRYNVVEKHPTSSCPHPAGYMRCSECSSEEHSYRNCTTFTKKCLNCGGDHSATAMWCPVRKEALKKKEEATRQARVRPNVSFAQATQQASPTADPVVTDPSKALARLMCLIHARIINASHPGSFQKTLSMSLAENGLPDVKLPTPSPLRVPEEIFQAVSEGIGKAITIGETDDSESEEDSHETKEVRFGFLAKHPKRRKLPTTGTELNQLLRNKSLILSHTSPPQAEQIILDHVKDNLASLHSWILPSSKDYEQAKNDPKQILRDALRGRYSLACE</sequence>
<gene>
    <name evidence="2" type="ORF">E2C01_039489</name>
</gene>
<dbReference type="OrthoDB" id="3863715at2759"/>
<proteinExistence type="predicted"/>
<evidence type="ECO:0000313" key="2">
    <source>
        <dbReference type="EMBL" id="MPC45784.1"/>
    </source>
</evidence>
<comment type="caution">
    <text evidence="2">The sequence shown here is derived from an EMBL/GenBank/DDBJ whole genome shotgun (WGS) entry which is preliminary data.</text>
</comment>
<reference evidence="2 3" key="1">
    <citation type="submission" date="2019-05" db="EMBL/GenBank/DDBJ databases">
        <title>Another draft genome of Portunus trituberculatus and its Hox gene families provides insights of decapod evolution.</title>
        <authorList>
            <person name="Jeong J.-H."/>
            <person name="Song I."/>
            <person name="Kim S."/>
            <person name="Choi T."/>
            <person name="Kim D."/>
            <person name="Ryu S."/>
            <person name="Kim W."/>
        </authorList>
    </citation>
    <scope>NUCLEOTIDE SEQUENCE [LARGE SCALE GENOMIC DNA]</scope>
    <source>
        <tissue evidence="2">Muscle</tissue>
    </source>
</reference>
<dbReference type="EMBL" id="VSRR010006892">
    <property type="protein sequence ID" value="MPC45784.1"/>
    <property type="molecule type" value="Genomic_DNA"/>
</dbReference>
<evidence type="ECO:0008006" key="4">
    <source>
        <dbReference type="Google" id="ProtNLM"/>
    </source>
</evidence>
<dbReference type="Proteomes" id="UP000324222">
    <property type="component" value="Unassembled WGS sequence"/>
</dbReference>
<evidence type="ECO:0000313" key="3">
    <source>
        <dbReference type="Proteomes" id="UP000324222"/>
    </source>
</evidence>